<accession>A0A502EF91</accession>
<dbReference type="RefSeq" id="WP_140510340.1">
    <property type="nucleotide sequence ID" value="NZ_RCZH01000014.1"/>
</dbReference>
<proteinExistence type="predicted"/>
<comment type="caution">
    <text evidence="1">The sequence shown here is derived from an EMBL/GenBank/DDBJ whole genome shotgun (WGS) entry which is preliminary data.</text>
</comment>
<dbReference type="Gene3D" id="2.170.130.10">
    <property type="entry name" value="TonB-dependent receptor, plug domain"/>
    <property type="match status" value="1"/>
</dbReference>
<keyword evidence="2" id="KW-1185">Reference proteome</keyword>
<evidence type="ECO:0000313" key="2">
    <source>
        <dbReference type="Proteomes" id="UP000319700"/>
    </source>
</evidence>
<protein>
    <recommendedName>
        <fullName evidence="3">TonB-dependent receptor plug domain-containing protein</fullName>
    </recommendedName>
</protein>
<dbReference type="OrthoDB" id="1344354at2"/>
<dbReference type="AlphaFoldDB" id="A0A502EF91"/>
<reference evidence="1 2" key="1">
    <citation type="journal article" date="2019" name="Environ. Microbiol.">
        <title>Species interactions and distinct microbial communities in high Arctic permafrost affected cryosols are associated with the CH4 and CO2 gas fluxes.</title>
        <authorList>
            <person name="Altshuler I."/>
            <person name="Hamel J."/>
            <person name="Turney S."/>
            <person name="Magnuson E."/>
            <person name="Levesque R."/>
            <person name="Greer C."/>
            <person name="Whyte L.G."/>
        </authorList>
    </citation>
    <scope>NUCLEOTIDE SEQUENCE [LARGE SCALE GENOMIC DNA]</scope>
    <source>
        <strain evidence="1 2">42</strain>
    </source>
</reference>
<sequence length="115" mass="13280">MRTIIIAIISLLSFSMHSQNRYELQDQGKDKFYLSDFITQMADRKIIKTEPIIVIDGKPYRFQDLEKEKLPLYKNQIEKITLLDREKGIAIYGNFAEGGVVIVTTNKKENSGSHE</sequence>
<name>A0A502EF91_9FLAO</name>
<dbReference type="Proteomes" id="UP000319700">
    <property type="component" value="Unassembled WGS sequence"/>
</dbReference>
<gene>
    <name evidence="1" type="ORF">EAH81_19900</name>
</gene>
<dbReference type="EMBL" id="RCZH01000014">
    <property type="protein sequence ID" value="TPG36338.1"/>
    <property type="molecule type" value="Genomic_DNA"/>
</dbReference>
<evidence type="ECO:0008006" key="3">
    <source>
        <dbReference type="Google" id="ProtNLM"/>
    </source>
</evidence>
<evidence type="ECO:0000313" key="1">
    <source>
        <dbReference type="EMBL" id="TPG36338.1"/>
    </source>
</evidence>
<dbReference type="InterPro" id="IPR037066">
    <property type="entry name" value="Plug_dom_sf"/>
</dbReference>
<organism evidence="1 2">
    <name type="scientific">Flavobacterium pectinovorum</name>
    <dbReference type="NCBI Taxonomy" id="29533"/>
    <lineage>
        <taxon>Bacteria</taxon>
        <taxon>Pseudomonadati</taxon>
        <taxon>Bacteroidota</taxon>
        <taxon>Flavobacteriia</taxon>
        <taxon>Flavobacteriales</taxon>
        <taxon>Flavobacteriaceae</taxon>
        <taxon>Flavobacterium</taxon>
    </lineage>
</organism>